<evidence type="ECO:0000256" key="3">
    <source>
        <dbReference type="ARBA" id="ARBA00022827"/>
    </source>
</evidence>
<reference evidence="6 7" key="1">
    <citation type="journal article" date="2018" name="Front. Microbiol.">
        <title>Genome-Wide Analysis of Corynespora cassiicola Leaf Fall Disease Putative Effectors.</title>
        <authorList>
            <person name="Lopez D."/>
            <person name="Ribeiro S."/>
            <person name="Label P."/>
            <person name="Fumanal B."/>
            <person name="Venisse J.S."/>
            <person name="Kohler A."/>
            <person name="de Oliveira R.R."/>
            <person name="Labutti K."/>
            <person name="Lipzen A."/>
            <person name="Lail K."/>
            <person name="Bauer D."/>
            <person name="Ohm R.A."/>
            <person name="Barry K.W."/>
            <person name="Spatafora J."/>
            <person name="Grigoriev I.V."/>
            <person name="Martin F.M."/>
            <person name="Pujade-Renaud V."/>
        </authorList>
    </citation>
    <scope>NUCLEOTIDE SEQUENCE [LARGE SCALE GENOMIC DNA]</scope>
    <source>
        <strain evidence="6 7">Philippines</strain>
    </source>
</reference>
<dbReference type="OrthoDB" id="66881at2759"/>
<dbReference type="PRINTS" id="PR00370">
    <property type="entry name" value="FMOXYGENASE"/>
</dbReference>
<dbReference type="InterPro" id="IPR020946">
    <property type="entry name" value="Flavin_mOase-like"/>
</dbReference>
<dbReference type="InterPro" id="IPR050346">
    <property type="entry name" value="FMO-like"/>
</dbReference>
<dbReference type="InterPro" id="IPR000960">
    <property type="entry name" value="Flavin_mOase"/>
</dbReference>
<keyword evidence="2" id="KW-0285">Flavoprotein</keyword>
<keyword evidence="3" id="KW-0274">FAD</keyword>
<evidence type="ECO:0000256" key="4">
    <source>
        <dbReference type="ARBA" id="ARBA00022857"/>
    </source>
</evidence>
<dbReference type="Pfam" id="PF00743">
    <property type="entry name" value="FMO-like"/>
    <property type="match status" value="1"/>
</dbReference>
<dbReference type="PANTHER" id="PTHR23023">
    <property type="entry name" value="DIMETHYLANILINE MONOOXYGENASE"/>
    <property type="match status" value="1"/>
</dbReference>
<dbReference type="SUPFAM" id="SSF51905">
    <property type="entry name" value="FAD/NAD(P)-binding domain"/>
    <property type="match status" value="1"/>
</dbReference>
<keyword evidence="4" id="KW-0521">NADP</keyword>
<evidence type="ECO:0000256" key="2">
    <source>
        <dbReference type="ARBA" id="ARBA00022630"/>
    </source>
</evidence>
<keyword evidence="7" id="KW-1185">Reference proteome</keyword>
<evidence type="ECO:0000256" key="5">
    <source>
        <dbReference type="ARBA" id="ARBA00023002"/>
    </source>
</evidence>
<keyword evidence="5" id="KW-0560">Oxidoreductase</keyword>
<dbReference type="Gene3D" id="3.50.50.60">
    <property type="entry name" value="FAD/NAD(P)-binding domain"/>
    <property type="match status" value="1"/>
</dbReference>
<sequence>MKFVAIIGAGPSGLVAAQKLLQTKDVSVTIFEKSHRIGGAWARDDPTPADMHSNLTHFTTTFSDLSWCSLELDRRVPPVYPTARQVHKYLEEYYMTFIPTRSVRLNTEVVAIERSEPGGAWRIKSSGLQGTKQVTQEEAFDYLVVAAGFSASSRMPNFSIGGAQGQKRQLPVLHSTEYRQLRQILSPDIQVRNKILIVGESQSGNDAAISIAQQLSHARHSRETDSSLRQLADQVDIIDLSTDDTRIPPSFVRVANSERCFFQPIEFSNYRLPDTQSPLDFCHEMTDEVSAETETKRNGFGKTSQESQDMLGTQHKWTFPPQKAVSDTYRHFVHSGAISSTIGTLKSIKYEGQGATATAIILRNDQKQSEIVLQGITAVIYCTRHEAPPIISLFPRSILEVLEFDASYPSVPLLLDTGCISQNHAIPNLSVIGFPHSHWGIYEMQARWAARACTAEKPPTLDQLSRAKNLATHIRKVRRAIKTGGKEKTSQEPFGDYVGLMEQACSDLELPRFDTTYRYPQLRVAMPALYKDPDIVDVEARKTISLAQNLLFKMETSGLFVAQAIFRALLGSWYGKRLEPAKSASVKRDFHFRFPTSPRYDFEYLVIDSPSGRRAVWRYDESTDRITTWDVGTDGLSAATLISTLEFPISESWSSKGIAMARKLYHVPISRMSPDTDIIKFEFDEDFVSGFSEGGFGVGTYNWKIMYRRQDELKGKL</sequence>
<evidence type="ECO:0000313" key="7">
    <source>
        <dbReference type="Proteomes" id="UP000240883"/>
    </source>
</evidence>
<dbReference type="EMBL" id="KZ678137">
    <property type="protein sequence ID" value="PSN65284.1"/>
    <property type="molecule type" value="Genomic_DNA"/>
</dbReference>
<dbReference type="Proteomes" id="UP000240883">
    <property type="component" value="Unassembled WGS sequence"/>
</dbReference>
<dbReference type="AlphaFoldDB" id="A0A2T2NIM4"/>
<organism evidence="6 7">
    <name type="scientific">Corynespora cassiicola Philippines</name>
    <dbReference type="NCBI Taxonomy" id="1448308"/>
    <lineage>
        <taxon>Eukaryota</taxon>
        <taxon>Fungi</taxon>
        <taxon>Dikarya</taxon>
        <taxon>Ascomycota</taxon>
        <taxon>Pezizomycotina</taxon>
        <taxon>Dothideomycetes</taxon>
        <taxon>Pleosporomycetidae</taxon>
        <taxon>Pleosporales</taxon>
        <taxon>Corynesporascaceae</taxon>
        <taxon>Corynespora</taxon>
    </lineage>
</organism>
<name>A0A2T2NIM4_CORCC</name>
<comment type="similarity">
    <text evidence="1">Belongs to the FMO family.</text>
</comment>
<dbReference type="GO" id="GO:0050661">
    <property type="term" value="F:NADP binding"/>
    <property type="evidence" value="ECO:0007669"/>
    <property type="project" value="InterPro"/>
</dbReference>
<gene>
    <name evidence="6" type="ORF">BS50DRAFT_54875</name>
</gene>
<dbReference type="GO" id="GO:0050660">
    <property type="term" value="F:flavin adenine dinucleotide binding"/>
    <property type="evidence" value="ECO:0007669"/>
    <property type="project" value="InterPro"/>
</dbReference>
<evidence type="ECO:0000313" key="6">
    <source>
        <dbReference type="EMBL" id="PSN65284.1"/>
    </source>
</evidence>
<dbReference type="GO" id="GO:0004499">
    <property type="term" value="F:N,N-dimethylaniline monooxygenase activity"/>
    <property type="evidence" value="ECO:0007669"/>
    <property type="project" value="InterPro"/>
</dbReference>
<dbReference type="InterPro" id="IPR036188">
    <property type="entry name" value="FAD/NAD-bd_sf"/>
</dbReference>
<evidence type="ECO:0008006" key="8">
    <source>
        <dbReference type="Google" id="ProtNLM"/>
    </source>
</evidence>
<proteinExistence type="inferred from homology"/>
<evidence type="ECO:0000256" key="1">
    <source>
        <dbReference type="ARBA" id="ARBA00009183"/>
    </source>
</evidence>
<accession>A0A2T2NIM4</accession>
<protein>
    <recommendedName>
        <fullName evidence="8">FAD/NAD(P)-binding domain-containing protein</fullName>
    </recommendedName>
</protein>